<dbReference type="Pfam" id="PF07245">
    <property type="entry name" value="Phlebovirus_G2"/>
    <property type="match status" value="1"/>
</dbReference>
<dbReference type="EMBL" id="CADEPM010000003">
    <property type="protein sequence ID" value="CAB3402907.1"/>
    <property type="molecule type" value="Genomic_DNA"/>
</dbReference>
<dbReference type="InterPro" id="IPR009878">
    <property type="entry name" value="Phlebovirus_G2_fusion"/>
</dbReference>
<dbReference type="Proteomes" id="UP000494206">
    <property type="component" value="Unassembled WGS sequence"/>
</dbReference>
<reference evidence="3 4" key="1">
    <citation type="submission" date="2020-04" db="EMBL/GenBank/DDBJ databases">
        <authorList>
            <person name="Laetsch R D."/>
            <person name="Stevens L."/>
            <person name="Kumar S."/>
            <person name="Blaxter L. M."/>
        </authorList>
    </citation>
    <scope>NUCLEOTIDE SEQUENCE [LARGE SCALE GENOMIC DNA]</scope>
</reference>
<keyword evidence="4" id="KW-1185">Reference proteome</keyword>
<protein>
    <recommendedName>
        <fullName evidence="2">Phlebovirus glycoprotein G2 fusion domain-containing protein</fullName>
    </recommendedName>
</protein>
<gene>
    <name evidence="3" type="ORF">CBOVIS_LOCUS5451</name>
</gene>
<organism evidence="3 4">
    <name type="scientific">Caenorhabditis bovis</name>
    <dbReference type="NCBI Taxonomy" id="2654633"/>
    <lineage>
        <taxon>Eukaryota</taxon>
        <taxon>Metazoa</taxon>
        <taxon>Ecdysozoa</taxon>
        <taxon>Nematoda</taxon>
        <taxon>Chromadorea</taxon>
        <taxon>Rhabditida</taxon>
        <taxon>Rhabditina</taxon>
        <taxon>Rhabditomorpha</taxon>
        <taxon>Rhabditoidea</taxon>
        <taxon>Rhabditidae</taxon>
        <taxon>Peloderinae</taxon>
        <taxon>Caenorhabditis</taxon>
    </lineage>
</organism>
<comment type="caution">
    <text evidence="3">The sequence shown here is derived from an EMBL/GenBank/DDBJ whole genome shotgun (WGS) entry which is preliminary data.</text>
</comment>
<evidence type="ECO:0000313" key="4">
    <source>
        <dbReference type="Proteomes" id="UP000494206"/>
    </source>
</evidence>
<feature type="domain" description="Phlebovirus glycoprotein G2 fusion" evidence="2">
    <location>
        <begin position="99"/>
        <end position="193"/>
    </location>
</feature>
<name>A0A8S1ENQ3_9PELO</name>
<feature type="compositionally biased region" description="Polar residues" evidence="1">
    <location>
        <begin position="11"/>
        <end position="25"/>
    </location>
</feature>
<dbReference type="Gene3D" id="2.60.98.50">
    <property type="match status" value="1"/>
</dbReference>
<feature type="region of interest" description="Disordered" evidence="1">
    <location>
        <begin position="1"/>
        <end position="25"/>
    </location>
</feature>
<evidence type="ECO:0000259" key="2">
    <source>
        <dbReference type="Pfam" id="PF07245"/>
    </source>
</evidence>
<sequence>MPRRVGGPRSSWPNKNIPLRTTSSATSDCRDKMTYGYFMDESIRPLIYLPHGRIGELFVLDIHERHGHASTSYTLAAIREIVWITQGRSYVMKILTRCRQSKESVCIRQDDCTIKDVATTHVRPNRTTACFELHDASGNLAYTVQVRAISIVSYCNQETVFYSRDYTLASESSHRCAHEGSCSANKCQTTKVAQPGLPLSTQKCKLMREKHDQSYHNGDWLLDTTNPSPRSSFHSITSGSSRRNASICLHAVSSGVARSANGWNHWNLPVRVPCRCPKFQLSVQRRSMPLPKHRYSNEMHVWLLLDESNSE</sequence>
<evidence type="ECO:0000313" key="3">
    <source>
        <dbReference type="EMBL" id="CAB3402907.1"/>
    </source>
</evidence>
<dbReference type="AlphaFoldDB" id="A0A8S1ENQ3"/>
<evidence type="ECO:0000256" key="1">
    <source>
        <dbReference type="SAM" id="MobiDB-lite"/>
    </source>
</evidence>
<accession>A0A8S1ENQ3</accession>
<proteinExistence type="predicted"/>